<evidence type="ECO:0000313" key="3">
    <source>
        <dbReference type="EMBL" id="TNN50336.1"/>
    </source>
</evidence>
<feature type="chain" id="PRO_5021262503" description="Secreted protein" evidence="2">
    <location>
        <begin position="27"/>
        <end position="126"/>
    </location>
</feature>
<reference evidence="3 4" key="1">
    <citation type="submission" date="2019-03" db="EMBL/GenBank/DDBJ databases">
        <title>First draft genome of Liparis tanakae, snailfish: a comprehensive survey of snailfish specific genes.</title>
        <authorList>
            <person name="Kim W."/>
            <person name="Song I."/>
            <person name="Jeong J.-H."/>
            <person name="Kim D."/>
            <person name="Kim S."/>
            <person name="Ryu S."/>
            <person name="Song J.Y."/>
            <person name="Lee S.K."/>
        </authorList>
    </citation>
    <scope>NUCLEOTIDE SEQUENCE [LARGE SCALE GENOMIC DNA]</scope>
    <source>
        <tissue evidence="3">Muscle</tissue>
    </source>
</reference>
<evidence type="ECO:0000256" key="2">
    <source>
        <dbReference type="SAM" id="SignalP"/>
    </source>
</evidence>
<keyword evidence="2" id="KW-0732">Signal</keyword>
<feature type="compositionally biased region" description="Basic and acidic residues" evidence="1">
    <location>
        <begin position="43"/>
        <end position="56"/>
    </location>
</feature>
<evidence type="ECO:0000256" key="1">
    <source>
        <dbReference type="SAM" id="MobiDB-lite"/>
    </source>
</evidence>
<gene>
    <name evidence="3" type="ORF">EYF80_039464</name>
</gene>
<dbReference type="Proteomes" id="UP000314294">
    <property type="component" value="Unassembled WGS sequence"/>
</dbReference>
<dbReference type="AlphaFoldDB" id="A0A4Z2G9V2"/>
<comment type="caution">
    <text evidence="3">The sequence shown here is derived from an EMBL/GenBank/DDBJ whole genome shotgun (WGS) entry which is preliminary data.</text>
</comment>
<keyword evidence="4" id="KW-1185">Reference proteome</keyword>
<protein>
    <recommendedName>
        <fullName evidence="5">Secreted protein</fullName>
    </recommendedName>
</protein>
<evidence type="ECO:0008006" key="5">
    <source>
        <dbReference type="Google" id="ProtNLM"/>
    </source>
</evidence>
<evidence type="ECO:0000313" key="4">
    <source>
        <dbReference type="Proteomes" id="UP000314294"/>
    </source>
</evidence>
<name>A0A4Z2G9V2_9TELE</name>
<sequence>MRTWRRRKNFAFLLLAFRVWCVSTAAEHADTAVLHTQEGSSPDEAKRRGEAPERERYGTTVPLLLKGEERRPFFQLTARFWQTDILAATLSDGAADRMSFRTSASGPESLVILRHSSCWYVRKVNS</sequence>
<feature type="signal peptide" evidence="2">
    <location>
        <begin position="1"/>
        <end position="26"/>
    </location>
</feature>
<organism evidence="3 4">
    <name type="scientific">Liparis tanakae</name>
    <name type="common">Tanaka's snailfish</name>
    <dbReference type="NCBI Taxonomy" id="230148"/>
    <lineage>
        <taxon>Eukaryota</taxon>
        <taxon>Metazoa</taxon>
        <taxon>Chordata</taxon>
        <taxon>Craniata</taxon>
        <taxon>Vertebrata</taxon>
        <taxon>Euteleostomi</taxon>
        <taxon>Actinopterygii</taxon>
        <taxon>Neopterygii</taxon>
        <taxon>Teleostei</taxon>
        <taxon>Neoteleostei</taxon>
        <taxon>Acanthomorphata</taxon>
        <taxon>Eupercaria</taxon>
        <taxon>Perciformes</taxon>
        <taxon>Cottioidei</taxon>
        <taxon>Cottales</taxon>
        <taxon>Liparidae</taxon>
        <taxon>Liparis</taxon>
    </lineage>
</organism>
<dbReference type="EMBL" id="SRLO01000621">
    <property type="protein sequence ID" value="TNN50336.1"/>
    <property type="molecule type" value="Genomic_DNA"/>
</dbReference>
<proteinExistence type="predicted"/>
<accession>A0A4Z2G9V2</accession>
<feature type="region of interest" description="Disordered" evidence="1">
    <location>
        <begin position="32"/>
        <end position="56"/>
    </location>
</feature>